<dbReference type="EMBL" id="CAUJNA010000697">
    <property type="protein sequence ID" value="CAJ1380254.1"/>
    <property type="molecule type" value="Genomic_DNA"/>
</dbReference>
<comment type="caution">
    <text evidence="2">The sequence shown here is derived from an EMBL/GenBank/DDBJ whole genome shotgun (WGS) entry which is preliminary data.</text>
</comment>
<evidence type="ECO:0000256" key="1">
    <source>
        <dbReference type="SAM" id="SignalP"/>
    </source>
</evidence>
<name>A0AA36I5W5_9DINO</name>
<sequence length="519" mass="59321">SLWIVYWALGLARNMPQVLALAVPSHAHLPRHRVIIEGVEPGNQADGQSVSQPRRCVGVETPPVAPSPSRCSGLPEDVPLDSVRNLSTLCTEAAAQEVAALLVGPMNSSGSDETHQRAHNVAKLLLSSSERHTATSPPYLRRLFMLRRSRRRVRAVRQVKLVLGLRGELLLRAAWTSWASRAQLRRHVLLRRALAEVHNVSKFFNLDWPWSRCLAKQVLLAWSWMWMRSWRRRCLRLWTGGRPARRIDGLSTLVGCGEAAFRLVLLYASLHAWSECCTYKRDQRNHSEACENLQADAIRYFELRVFATWSRLVFKRQAGRASNRLAQESAALLSLQLRFGFERHRHAERWHMQRLTTASFKMWLQVIFEQKKPCKGSNVHSLPRASSIRILHPCWTAWRLRLQAAHRDWHFACCWCSKMQKVSAVALLRAAMTYWRQSTQGAHRVRALEVENGEHPKLRLGRKLLAAHLEPDRSLAESDTVFQSVWEADCSDSQAKRHHDDRTLTLSFSSSSSFGGSCR</sequence>
<feature type="signal peptide" evidence="1">
    <location>
        <begin position="1"/>
        <end position="20"/>
    </location>
</feature>
<proteinExistence type="predicted"/>
<dbReference type="AlphaFoldDB" id="A0AA36I5W5"/>
<feature type="chain" id="PRO_5041403602" evidence="1">
    <location>
        <begin position="21"/>
        <end position="519"/>
    </location>
</feature>
<reference evidence="2" key="1">
    <citation type="submission" date="2023-08" db="EMBL/GenBank/DDBJ databases">
        <authorList>
            <person name="Chen Y."/>
            <person name="Shah S."/>
            <person name="Dougan E. K."/>
            <person name="Thang M."/>
            <person name="Chan C."/>
        </authorList>
    </citation>
    <scope>NUCLEOTIDE SEQUENCE</scope>
</reference>
<dbReference type="Proteomes" id="UP001178507">
    <property type="component" value="Unassembled WGS sequence"/>
</dbReference>
<protein>
    <submittedName>
        <fullName evidence="2">Uncharacterized protein</fullName>
    </submittedName>
</protein>
<accession>A0AA36I5W5</accession>
<organism evidence="2 3">
    <name type="scientific">Effrenium voratum</name>
    <dbReference type="NCBI Taxonomy" id="2562239"/>
    <lineage>
        <taxon>Eukaryota</taxon>
        <taxon>Sar</taxon>
        <taxon>Alveolata</taxon>
        <taxon>Dinophyceae</taxon>
        <taxon>Suessiales</taxon>
        <taxon>Symbiodiniaceae</taxon>
        <taxon>Effrenium</taxon>
    </lineage>
</organism>
<evidence type="ECO:0000313" key="3">
    <source>
        <dbReference type="Proteomes" id="UP001178507"/>
    </source>
</evidence>
<evidence type="ECO:0000313" key="2">
    <source>
        <dbReference type="EMBL" id="CAJ1380254.1"/>
    </source>
</evidence>
<keyword evidence="3" id="KW-1185">Reference proteome</keyword>
<feature type="non-terminal residue" evidence="2">
    <location>
        <position position="1"/>
    </location>
</feature>
<gene>
    <name evidence="2" type="ORF">EVOR1521_LOCUS8246</name>
</gene>
<keyword evidence="1" id="KW-0732">Signal</keyword>